<evidence type="ECO:0000313" key="6">
    <source>
        <dbReference type="Proteomes" id="UP000195447"/>
    </source>
</evidence>
<dbReference type="PANTHER" id="PTHR30204:SF94">
    <property type="entry name" value="HEAVY METAL-DEPENDENT TRANSCRIPTIONAL REGULATOR HI_0293-RELATED"/>
    <property type="match status" value="1"/>
</dbReference>
<keyword evidence="3" id="KW-0804">Transcription</keyword>
<dbReference type="AlphaFoldDB" id="A0A1Y4LVF1"/>
<dbReference type="EMBL" id="NFKM01000009">
    <property type="protein sequence ID" value="OUP60568.1"/>
    <property type="molecule type" value="Genomic_DNA"/>
</dbReference>
<dbReference type="Gene3D" id="1.10.1660.10">
    <property type="match status" value="1"/>
</dbReference>
<dbReference type="PROSITE" id="PS50937">
    <property type="entry name" value="HTH_MERR_2"/>
    <property type="match status" value="1"/>
</dbReference>
<dbReference type="CDD" id="cd00592">
    <property type="entry name" value="HTH_MerR-like"/>
    <property type="match status" value="1"/>
</dbReference>
<evidence type="ECO:0000256" key="3">
    <source>
        <dbReference type="ARBA" id="ARBA00023163"/>
    </source>
</evidence>
<keyword evidence="6" id="KW-1185">Reference proteome</keyword>
<dbReference type="InterPro" id="IPR000551">
    <property type="entry name" value="MerR-type_HTH_dom"/>
</dbReference>
<gene>
    <name evidence="5" type="ORF">B5F14_05510</name>
</gene>
<dbReference type="InterPro" id="IPR047057">
    <property type="entry name" value="MerR_fam"/>
</dbReference>
<reference evidence="6" key="1">
    <citation type="submission" date="2017-04" db="EMBL/GenBank/DDBJ databases">
        <title>Function of individual gut microbiota members based on whole genome sequencing of pure cultures obtained from chicken caecum.</title>
        <authorList>
            <person name="Medvecky M."/>
            <person name="Cejkova D."/>
            <person name="Polansky O."/>
            <person name="Karasova D."/>
            <person name="Kubasova T."/>
            <person name="Cizek A."/>
            <person name="Rychlik I."/>
        </authorList>
    </citation>
    <scope>NUCLEOTIDE SEQUENCE [LARGE SCALE GENOMIC DNA]</scope>
    <source>
        <strain evidence="6">An178</strain>
    </source>
</reference>
<dbReference type="GO" id="GO:0003677">
    <property type="term" value="F:DNA binding"/>
    <property type="evidence" value="ECO:0007669"/>
    <property type="project" value="UniProtKB-KW"/>
</dbReference>
<dbReference type="GO" id="GO:0003700">
    <property type="term" value="F:DNA-binding transcription factor activity"/>
    <property type="evidence" value="ECO:0007669"/>
    <property type="project" value="InterPro"/>
</dbReference>
<proteinExistence type="predicted"/>
<comment type="caution">
    <text evidence="5">The sequence shown here is derived from an EMBL/GenBank/DDBJ whole genome shotgun (WGS) entry which is preliminary data.</text>
</comment>
<feature type="domain" description="HTH merR-type" evidence="4">
    <location>
        <begin position="1"/>
        <end position="68"/>
    </location>
</feature>
<dbReference type="Pfam" id="PF13411">
    <property type="entry name" value="MerR_1"/>
    <property type="match status" value="1"/>
</dbReference>
<dbReference type="SMART" id="SM00422">
    <property type="entry name" value="HTH_MERR"/>
    <property type="match status" value="1"/>
</dbReference>
<evidence type="ECO:0000259" key="4">
    <source>
        <dbReference type="PROSITE" id="PS50937"/>
    </source>
</evidence>
<evidence type="ECO:0000256" key="2">
    <source>
        <dbReference type="ARBA" id="ARBA00023125"/>
    </source>
</evidence>
<dbReference type="PANTHER" id="PTHR30204">
    <property type="entry name" value="REDOX-CYCLING DRUG-SENSING TRANSCRIPTIONAL ACTIVATOR SOXR"/>
    <property type="match status" value="1"/>
</dbReference>
<organism evidence="5 6">
    <name type="scientific">Faecalitalea cylindroides</name>
    <dbReference type="NCBI Taxonomy" id="39483"/>
    <lineage>
        <taxon>Bacteria</taxon>
        <taxon>Bacillati</taxon>
        <taxon>Bacillota</taxon>
        <taxon>Erysipelotrichia</taxon>
        <taxon>Erysipelotrichales</taxon>
        <taxon>Erysipelotrichaceae</taxon>
        <taxon>Faecalitalea</taxon>
    </lineage>
</organism>
<dbReference type="Proteomes" id="UP000195447">
    <property type="component" value="Unassembled WGS sequence"/>
</dbReference>
<sequence length="296" mass="35334">MKINDVIKEVDLSKRAIKYYEEEGLLKVQRNHNGYRDYSKENIETLKEISIYRKLGISIQDIKEIQKNKNDAILTDILKKMEMELTEKSDEVNALRNYIQTRNVEDIYNQIDYQTIANAIQDAIPGFIGFYFINHFLPYLQIKIETKEQQEAYDKIVEYWDNTEIKLPLNYKITGYLLYKFMPKPTMKDMIKKMDQTILEYTQITPEKYEKLKKQVLNGVKVKNNFLYKHSIAGITQRRFMKELQDKGYNDIFIPNMIKLSPKYKEYHDALQSVNKKICDELGLYYDSNFQLVMKK</sequence>
<dbReference type="InterPro" id="IPR009061">
    <property type="entry name" value="DNA-bd_dom_put_sf"/>
</dbReference>
<evidence type="ECO:0000256" key="1">
    <source>
        <dbReference type="ARBA" id="ARBA00023015"/>
    </source>
</evidence>
<dbReference type="RefSeq" id="WP_087158587.1">
    <property type="nucleotide sequence ID" value="NZ_NFKM01000009.1"/>
</dbReference>
<keyword evidence="2" id="KW-0238">DNA-binding</keyword>
<keyword evidence="1" id="KW-0805">Transcription regulation</keyword>
<evidence type="ECO:0000313" key="5">
    <source>
        <dbReference type="EMBL" id="OUP60568.1"/>
    </source>
</evidence>
<dbReference type="SUPFAM" id="SSF46955">
    <property type="entry name" value="Putative DNA-binding domain"/>
    <property type="match status" value="1"/>
</dbReference>
<protein>
    <submittedName>
        <fullName evidence="5">Transcriptional regulator</fullName>
    </submittedName>
</protein>
<name>A0A1Y4LVF1_9FIRM</name>
<accession>A0A1Y4LVF1</accession>